<sequence>MAKPTGIWEYLSDLFAPEEYDIPEIRANPVRTSTPLEGGGSGASGHRKLSFALSDKSQRYSQIPAGLPMTVC</sequence>
<evidence type="ECO:0000313" key="2">
    <source>
        <dbReference type="Proteomes" id="UP000291343"/>
    </source>
</evidence>
<dbReference type="Proteomes" id="UP000291343">
    <property type="component" value="Unassembled WGS sequence"/>
</dbReference>
<proteinExistence type="predicted"/>
<organism evidence="1 2">
    <name type="scientific">Laodelphax striatellus</name>
    <name type="common">Small brown planthopper</name>
    <name type="synonym">Delphax striatella</name>
    <dbReference type="NCBI Taxonomy" id="195883"/>
    <lineage>
        <taxon>Eukaryota</taxon>
        <taxon>Metazoa</taxon>
        <taxon>Ecdysozoa</taxon>
        <taxon>Arthropoda</taxon>
        <taxon>Hexapoda</taxon>
        <taxon>Insecta</taxon>
        <taxon>Pterygota</taxon>
        <taxon>Neoptera</taxon>
        <taxon>Paraneoptera</taxon>
        <taxon>Hemiptera</taxon>
        <taxon>Auchenorrhyncha</taxon>
        <taxon>Fulgoroidea</taxon>
        <taxon>Delphacidae</taxon>
        <taxon>Criomorphinae</taxon>
        <taxon>Laodelphax</taxon>
    </lineage>
</organism>
<keyword evidence="2" id="KW-1185">Reference proteome</keyword>
<comment type="caution">
    <text evidence="1">The sequence shown here is derived from an EMBL/GenBank/DDBJ whole genome shotgun (WGS) entry which is preliminary data.</text>
</comment>
<dbReference type="InParanoid" id="A0A482WLU0"/>
<dbReference type="EMBL" id="QKKF02031305">
    <property type="protein sequence ID" value="RZF34515.1"/>
    <property type="molecule type" value="Genomic_DNA"/>
</dbReference>
<gene>
    <name evidence="1" type="ORF">LSTR_LSTR011757</name>
</gene>
<dbReference type="AlphaFoldDB" id="A0A482WLU0"/>
<accession>A0A482WLU0</accession>
<reference evidence="1 2" key="1">
    <citation type="journal article" date="2017" name="Gigascience">
        <title>Genome sequence of the small brown planthopper, Laodelphax striatellus.</title>
        <authorList>
            <person name="Zhu J."/>
            <person name="Jiang F."/>
            <person name="Wang X."/>
            <person name="Yang P."/>
            <person name="Bao Y."/>
            <person name="Zhao W."/>
            <person name="Wang W."/>
            <person name="Lu H."/>
            <person name="Wang Q."/>
            <person name="Cui N."/>
            <person name="Li J."/>
            <person name="Chen X."/>
            <person name="Luo L."/>
            <person name="Yu J."/>
            <person name="Kang L."/>
            <person name="Cui F."/>
        </authorList>
    </citation>
    <scope>NUCLEOTIDE SEQUENCE [LARGE SCALE GENOMIC DNA]</scope>
    <source>
        <strain evidence="1">Lst14</strain>
    </source>
</reference>
<protein>
    <submittedName>
        <fullName evidence="1">Uncharacterized protein</fullName>
    </submittedName>
</protein>
<name>A0A482WLU0_LAOST</name>
<evidence type="ECO:0000313" key="1">
    <source>
        <dbReference type="EMBL" id="RZF34515.1"/>
    </source>
</evidence>